<dbReference type="CDD" id="cd23509">
    <property type="entry name" value="Gnk2-like"/>
    <property type="match status" value="2"/>
</dbReference>
<evidence type="ECO:0000313" key="7">
    <source>
        <dbReference type="Proteomes" id="UP000035740"/>
    </source>
</evidence>
<keyword evidence="2" id="KW-0677">Repeat</keyword>
<name>A0A0J8BVP1_BETVV</name>
<keyword evidence="7" id="KW-1185">Reference proteome</keyword>
<reference evidence="6 7" key="1">
    <citation type="journal article" date="2014" name="Nature">
        <title>The genome of the recently domesticated crop plant sugar beet (Beta vulgaris).</title>
        <authorList>
            <person name="Dohm J.C."/>
            <person name="Minoche A.E."/>
            <person name="Holtgrawe D."/>
            <person name="Capella-Gutierrez S."/>
            <person name="Zakrzewski F."/>
            <person name="Tafer H."/>
            <person name="Rupp O."/>
            <person name="Sorensen T.R."/>
            <person name="Stracke R."/>
            <person name="Reinhardt R."/>
            <person name="Goesmann A."/>
            <person name="Kraft T."/>
            <person name="Schulz B."/>
            <person name="Stadler P.F."/>
            <person name="Schmidt T."/>
            <person name="Gabaldon T."/>
            <person name="Lehrach H."/>
            <person name="Weisshaar B."/>
            <person name="Himmelbauer H."/>
        </authorList>
    </citation>
    <scope>NUCLEOTIDE SEQUENCE [LARGE SCALE GENOMIC DNA]</scope>
    <source>
        <tissue evidence="6">Taproot</tissue>
    </source>
</reference>
<sequence>MAWFITSWSPSLPVFIYLIIYLANYVAVAQPDYVYSLCPGMETVAPSSQYQTNVDTLISFLSSNTTITRIFHYTTAGNGANQVYGAFFCRIDQTIVFCEECISLAIDSLNAHCRGRRESIVWYDQCLVRYSNESFYGIMDDAPMIPMWNTQNAVDIQNVTSNQTSFLQALQGVLNVVSSEAARGASGQKFATGEDTFVGNLTSINMIYTLAECSPDISVSDCNACLQMTIGNMTELCNMKAGCTVMCPNCNIKYDINAFYGDALTPTSGPSAPPFLQDPPAESGRRNAFIAGISTVSLVILLGACIYLWKRKCKKAFTGKYFGPALVIEADEIETVESLKFGLTTLRKATNDFSADKKLGEGGFGEVYKSISLPLPTPPLCLTGGADDNSINGGSDQPKNASGVLENITELYPR</sequence>
<keyword evidence="4" id="KW-0472">Membrane</keyword>
<feature type="domain" description="Gnk2-homologous" evidence="5">
    <location>
        <begin position="32"/>
        <end position="135"/>
    </location>
</feature>
<proteinExistence type="predicted"/>
<evidence type="ECO:0000259" key="5">
    <source>
        <dbReference type="PROSITE" id="PS51473"/>
    </source>
</evidence>
<dbReference type="InterPro" id="IPR002902">
    <property type="entry name" value="GNK2"/>
</dbReference>
<evidence type="ECO:0000256" key="1">
    <source>
        <dbReference type="ARBA" id="ARBA00022729"/>
    </source>
</evidence>
<dbReference type="PANTHER" id="PTHR32099:SF42">
    <property type="entry name" value="CYSTEINE-RICH RECEPTOR-LIKE PROTEIN KINASE 9-RELATED"/>
    <property type="match status" value="1"/>
</dbReference>
<dbReference type="AlphaFoldDB" id="A0A0J8BVP1"/>
<feature type="domain" description="Gnk2-homologous" evidence="5">
    <location>
        <begin position="147"/>
        <end position="259"/>
    </location>
</feature>
<protein>
    <recommendedName>
        <fullName evidence="5">Gnk2-homologous domain-containing protein</fullName>
    </recommendedName>
</protein>
<accession>A0A0J8BVP1</accession>
<evidence type="ECO:0000256" key="2">
    <source>
        <dbReference type="ARBA" id="ARBA00022737"/>
    </source>
</evidence>
<dbReference type="Proteomes" id="UP000035740">
    <property type="component" value="Chromosome 8"/>
</dbReference>
<feature type="transmembrane region" description="Helical" evidence="4">
    <location>
        <begin position="12"/>
        <end position="29"/>
    </location>
</feature>
<feature type="region of interest" description="Disordered" evidence="3">
    <location>
        <begin position="386"/>
        <end position="406"/>
    </location>
</feature>
<dbReference type="PANTHER" id="PTHR32099">
    <property type="entry name" value="CYSTEINE-RICH REPEAT SECRETORY PROTEIN"/>
    <property type="match status" value="1"/>
</dbReference>
<dbReference type="Gene3D" id="3.30.200.20">
    <property type="entry name" value="Phosphorylase Kinase, domain 1"/>
    <property type="match status" value="1"/>
</dbReference>
<evidence type="ECO:0000256" key="3">
    <source>
        <dbReference type="SAM" id="MobiDB-lite"/>
    </source>
</evidence>
<dbReference type="InterPro" id="IPR038408">
    <property type="entry name" value="GNK2_sf"/>
</dbReference>
<gene>
    <name evidence="6" type="ORF">BVRB_8g186410</name>
</gene>
<organism evidence="6 7">
    <name type="scientific">Beta vulgaris subsp. vulgaris</name>
    <name type="common">Beet</name>
    <dbReference type="NCBI Taxonomy" id="3555"/>
    <lineage>
        <taxon>Eukaryota</taxon>
        <taxon>Viridiplantae</taxon>
        <taxon>Streptophyta</taxon>
        <taxon>Embryophyta</taxon>
        <taxon>Tracheophyta</taxon>
        <taxon>Spermatophyta</taxon>
        <taxon>Magnoliopsida</taxon>
        <taxon>eudicotyledons</taxon>
        <taxon>Gunneridae</taxon>
        <taxon>Pentapetalae</taxon>
        <taxon>Caryophyllales</taxon>
        <taxon>Chenopodiaceae</taxon>
        <taxon>Betoideae</taxon>
        <taxon>Beta</taxon>
    </lineage>
</organism>
<dbReference type="eggNOG" id="ENOG502QWDY">
    <property type="taxonomic scope" value="Eukaryota"/>
</dbReference>
<dbReference type="Gene3D" id="3.30.430.20">
    <property type="entry name" value="Gnk2 domain, C-X8-C-X2-C motif"/>
    <property type="match status" value="2"/>
</dbReference>
<keyword evidence="4" id="KW-0812">Transmembrane</keyword>
<keyword evidence="1" id="KW-0732">Signal</keyword>
<dbReference type="PROSITE" id="PS51473">
    <property type="entry name" value="GNK2"/>
    <property type="match status" value="2"/>
</dbReference>
<dbReference type="Pfam" id="PF01657">
    <property type="entry name" value="Stress-antifung"/>
    <property type="match status" value="2"/>
</dbReference>
<feature type="transmembrane region" description="Helical" evidence="4">
    <location>
        <begin position="288"/>
        <end position="309"/>
    </location>
</feature>
<dbReference type="OrthoDB" id="1662727at2759"/>
<dbReference type="Gramene" id="KMT04044">
    <property type="protein sequence ID" value="KMT04044"/>
    <property type="gene ID" value="BVRB_8g186410"/>
</dbReference>
<dbReference type="EMBL" id="KQ090159">
    <property type="protein sequence ID" value="KMT04044.1"/>
    <property type="molecule type" value="Genomic_DNA"/>
</dbReference>
<evidence type="ECO:0000256" key="4">
    <source>
        <dbReference type="SAM" id="Phobius"/>
    </source>
</evidence>
<feature type="compositionally biased region" description="Polar residues" evidence="3">
    <location>
        <begin position="389"/>
        <end position="400"/>
    </location>
</feature>
<keyword evidence="4" id="KW-1133">Transmembrane helix</keyword>
<evidence type="ECO:0000313" key="6">
    <source>
        <dbReference type="EMBL" id="KMT04044.1"/>
    </source>
</evidence>